<organism evidence="2 3">
    <name type="scientific">Mixta gaviniae</name>
    <dbReference type="NCBI Taxonomy" id="665914"/>
    <lineage>
        <taxon>Bacteria</taxon>
        <taxon>Pseudomonadati</taxon>
        <taxon>Pseudomonadota</taxon>
        <taxon>Gammaproteobacteria</taxon>
        <taxon>Enterobacterales</taxon>
        <taxon>Erwiniaceae</taxon>
        <taxon>Mixta</taxon>
    </lineage>
</organism>
<sequence>MICQYLSNEDHRSVQVICLSFELVQKCVVKAVTNQLVMSYITSKVYKMDTAALNGQKVRKPSFFRSIRLWIVVLVIVWILTDSNPKDTAGFLFMWTLPAFFLLLTAYVSYTHKRANASTIDLLNVNGNGLWSHEFQDSKMTIDTNRELLTLEAGKRKKAYKFSDVKGWRYHLANGGEIVAFDLVGMAGAKGHNNLTRLKNFENSGFFIEVKDIEIPEWQIKFHPRKGRFHHERGIRDTEMQLKQWCEIFDQTLNKSTATH</sequence>
<feature type="transmembrane region" description="Helical" evidence="1">
    <location>
        <begin position="92"/>
        <end position="110"/>
    </location>
</feature>
<dbReference type="InterPro" id="IPR031863">
    <property type="entry name" value="DUF4755"/>
</dbReference>
<reference evidence="2 3" key="1">
    <citation type="submission" date="2018-01" db="EMBL/GenBank/DDBJ databases">
        <title>Complete and assembled Genome of Pantoea gaviniae DSM22758T.</title>
        <authorList>
            <person name="Stevens M.J.A."/>
            <person name="Zurfluh K."/>
            <person name="Stephan R."/>
        </authorList>
    </citation>
    <scope>NUCLEOTIDE SEQUENCE [LARGE SCALE GENOMIC DNA]</scope>
    <source>
        <strain evidence="2 3">DSM 22758</strain>
    </source>
</reference>
<dbReference type="Pfam" id="PF15947">
    <property type="entry name" value="DUF4755"/>
    <property type="match status" value="1"/>
</dbReference>
<keyword evidence="3" id="KW-1185">Reference proteome</keyword>
<accession>A0A2L0IIR0</accession>
<gene>
    <name evidence="2" type="ORF">C2E15_16205</name>
</gene>
<evidence type="ECO:0000313" key="2">
    <source>
        <dbReference type="EMBL" id="AUX94460.1"/>
    </source>
</evidence>
<evidence type="ECO:0008006" key="4">
    <source>
        <dbReference type="Google" id="ProtNLM"/>
    </source>
</evidence>
<keyword evidence="1" id="KW-1133">Transmembrane helix</keyword>
<protein>
    <recommendedName>
        <fullName evidence="4">DUF4755 domain-containing protein</fullName>
    </recommendedName>
</protein>
<proteinExistence type="predicted"/>
<keyword evidence="1" id="KW-0812">Transmembrane</keyword>
<feature type="transmembrane region" description="Helical" evidence="1">
    <location>
        <begin position="63"/>
        <end position="80"/>
    </location>
</feature>
<dbReference type="Proteomes" id="UP000238365">
    <property type="component" value="Chromosome"/>
</dbReference>
<evidence type="ECO:0000256" key="1">
    <source>
        <dbReference type="SAM" id="Phobius"/>
    </source>
</evidence>
<dbReference type="KEGG" id="pgz:C2E15_16205"/>
<keyword evidence="1" id="KW-0472">Membrane</keyword>
<dbReference type="AlphaFoldDB" id="A0A2L0IIR0"/>
<name>A0A2L0IIR0_9GAMM</name>
<dbReference type="EMBL" id="CP026377">
    <property type="protein sequence ID" value="AUX94460.1"/>
    <property type="molecule type" value="Genomic_DNA"/>
</dbReference>
<evidence type="ECO:0000313" key="3">
    <source>
        <dbReference type="Proteomes" id="UP000238365"/>
    </source>
</evidence>